<keyword evidence="10" id="KW-1185">Reference proteome</keyword>
<dbReference type="EMBL" id="BQMJ01000031">
    <property type="protein sequence ID" value="GJQ12243.1"/>
    <property type="molecule type" value="Genomic_DNA"/>
</dbReference>
<name>A0A9C7PWU1_9RHOD</name>
<keyword evidence="3 8" id="KW-0853">WD repeat</keyword>
<keyword evidence="1 7" id="KW-0963">Cytoplasm</keyword>
<dbReference type="Gene3D" id="2.130.10.10">
    <property type="entry name" value="YVTN repeat-like/Quinoprotein amine dehydrogenase"/>
    <property type="match status" value="1"/>
</dbReference>
<evidence type="ECO:0000256" key="1">
    <source>
        <dbReference type="ARBA" id="ARBA00022490"/>
    </source>
</evidence>
<organism evidence="9 10">
    <name type="scientific">Galdieria partita</name>
    <dbReference type="NCBI Taxonomy" id="83374"/>
    <lineage>
        <taxon>Eukaryota</taxon>
        <taxon>Rhodophyta</taxon>
        <taxon>Bangiophyceae</taxon>
        <taxon>Galdieriales</taxon>
        <taxon>Galdieriaceae</taxon>
        <taxon>Galdieria</taxon>
    </lineage>
</organism>
<dbReference type="GO" id="GO:0001732">
    <property type="term" value="P:formation of cytoplasmic translation initiation complex"/>
    <property type="evidence" value="ECO:0007669"/>
    <property type="project" value="UniProtKB-UniRule"/>
</dbReference>
<comment type="caution">
    <text evidence="9">The sequence shown here is derived from an EMBL/GenBank/DDBJ whole genome shotgun (WGS) entry which is preliminary data.</text>
</comment>
<protein>
    <recommendedName>
        <fullName evidence="7">Eukaryotic translation initiation factor 3 subunit I</fullName>
        <shortName evidence="7">eIF3i</shortName>
    </recommendedName>
</protein>
<accession>A0A9C7PWU1</accession>
<dbReference type="CDD" id="cd00200">
    <property type="entry name" value="WD40"/>
    <property type="match status" value="1"/>
</dbReference>
<evidence type="ECO:0000256" key="2">
    <source>
        <dbReference type="ARBA" id="ARBA00022540"/>
    </source>
</evidence>
<evidence type="ECO:0000313" key="10">
    <source>
        <dbReference type="Proteomes" id="UP001061958"/>
    </source>
</evidence>
<comment type="function">
    <text evidence="7">Component of the eukaryotic translation initiation factor 3 (eIF-3) complex, which is involved in protein synthesis of a specialized repertoire of mRNAs and, together with other initiation factors, stimulates binding of mRNA and methionyl-tRNAi to the 40S ribosome. The eIF-3 complex specifically targets and initiates translation of a subset of mRNAs involved in cell proliferation.</text>
</comment>
<reference evidence="9" key="1">
    <citation type="journal article" date="2022" name="Proc. Natl. Acad. Sci. U.S.A.">
        <title>Life cycle and functional genomics of the unicellular red alga Galdieria for elucidating algal and plant evolution and industrial use.</title>
        <authorList>
            <person name="Hirooka S."/>
            <person name="Itabashi T."/>
            <person name="Ichinose T.M."/>
            <person name="Onuma R."/>
            <person name="Fujiwara T."/>
            <person name="Yamashita S."/>
            <person name="Jong L.W."/>
            <person name="Tomita R."/>
            <person name="Iwane A.H."/>
            <person name="Miyagishima S.Y."/>
        </authorList>
    </citation>
    <scope>NUCLEOTIDE SEQUENCE</scope>
    <source>
        <strain evidence="9">NBRC 102759</strain>
    </source>
</reference>
<dbReference type="PANTHER" id="PTHR19877:SF1">
    <property type="entry name" value="EUKARYOTIC TRANSLATION INITIATION FACTOR 3 SUBUNIT I"/>
    <property type="match status" value="1"/>
</dbReference>
<evidence type="ECO:0000256" key="7">
    <source>
        <dbReference type="HAMAP-Rule" id="MF_03008"/>
    </source>
</evidence>
<dbReference type="GO" id="GO:0016282">
    <property type="term" value="C:eukaryotic 43S preinitiation complex"/>
    <property type="evidence" value="ECO:0007669"/>
    <property type="project" value="UniProtKB-UniRule"/>
</dbReference>
<keyword evidence="2 7" id="KW-0396">Initiation factor</keyword>
<comment type="similarity">
    <text evidence="6">Belongs to the WD repeat STRAP family.</text>
</comment>
<dbReference type="PROSITE" id="PS50082">
    <property type="entry name" value="WD_REPEATS_2"/>
    <property type="match status" value="5"/>
</dbReference>
<dbReference type="InterPro" id="IPR001680">
    <property type="entry name" value="WD40_rpt"/>
</dbReference>
<proteinExistence type="inferred from homology"/>
<keyword evidence="5 7" id="KW-0648">Protein biosynthesis</keyword>
<dbReference type="GO" id="GO:0033290">
    <property type="term" value="C:eukaryotic 48S preinitiation complex"/>
    <property type="evidence" value="ECO:0007669"/>
    <property type="project" value="UniProtKB-UniRule"/>
</dbReference>
<dbReference type="SMART" id="SM00320">
    <property type="entry name" value="WD40"/>
    <property type="match status" value="6"/>
</dbReference>
<feature type="repeat" description="WD" evidence="8">
    <location>
        <begin position="48"/>
        <end position="89"/>
    </location>
</feature>
<keyword evidence="4" id="KW-0677">Repeat</keyword>
<dbReference type="PANTHER" id="PTHR19877">
    <property type="entry name" value="EUKARYOTIC TRANSLATION INITIATION FACTOR 3 SUBUNIT I"/>
    <property type="match status" value="1"/>
</dbReference>
<dbReference type="AlphaFoldDB" id="A0A9C7PWU1"/>
<evidence type="ECO:0000256" key="6">
    <source>
        <dbReference type="ARBA" id="ARBA00038394"/>
    </source>
</evidence>
<comment type="similarity">
    <text evidence="7">Belongs to the eIF-3 subunit I family.</text>
</comment>
<dbReference type="GO" id="GO:0003723">
    <property type="term" value="F:RNA binding"/>
    <property type="evidence" value="ECO:0007669"/>
    <property type="project" value="TreeGrafter"/>
</dbReference>
<feature type="repeat" description="WD" evidence="8">
    <location>
        <begin position="6"/>
        <end position="47"/>
    </location>
</feature>
<evidence type="ECO:0000256" key="4">
    <source>
        <dbReference type="ARBA" id="ARBA00022737"/>
    </source>
</evidence>
<dbReference type="SUPFAM" id="SSF50978">
    <property type="entry name" value="WD40 repeat-like"/>
    <property type="match status" value="1"/>
</dbReference>
<evidence type="ECO:0000256" key="3">
    <source>
        <dbReference type="ARBA" id="ARBA00022574"/>
    </source>
</evidence>
<dbReference type="InterPro" id="IPR015943">
    <property type="entry name" value="WD40/YVTN_repeat-like_dom_sf"/>
</dbReference>
<dbReference type="Pfam" id="PF24805">
    <property type="entry name" value="EIF3I"/>
    <property type="match status" value="1"/>
</dbReference>
<reference evidence="9" key="2">
    <citation type="submission" date="2022-01" db="EMBL/GenBank/DDBJ databases">
        <authorList>
            <person name="Hirooka S."/>
            <person name="Miyagishima S.Y."/>
        </authorList>
    </citation>
    <scope>NUCLEOTIDE SEQUENCE</scope>
    <source>
        <strain evidence="9">NBRC 102759</strain>
    </source>
</reference>
<feature type="repeat" description="WD" evidence="8">
    <location>
        <begin position="281"/>
        <end position="322"/>
    </location>
</feature>
<dbReference type="PROSITE" id="PS50294">
    <property type="entry name" value="WD_REPEATS_REGION"/>
    <property type="match status" value="4"/>
</dbReference>
<comment type="subcellular location">
    <subcellularLocation>
        <location evidence="7">Cytoplasm</location>
    </subcellularLocation>
</comment>
<dbReference type="Proteomes" id="UP001061958">
    <property type="component" value="Unassembled WGS sequence"/>
</dbReference>
<dbReference type="InterPro" id="IPR036322">
    <property type="entry name" value="WD40_repeat_dom_sf"/>
</dbReference>
<comment type="subunit">
    <text evidence="7">Component of the eukaryotic translation initiation factor 3 (eIF-3) complex.</text>
</comment>
<evidence type="ECO:0000256" key="5">
    <source>
        <dbReference type="ARBA" id="ARBA00022917"/>
    </source>
</evidence>
<dbReference type="InterPro" id="IPR027525">
    <property type="entry name" value="eIF3i"/>
</dbReference>
<dbReference type="OrthoDB" id="24966at2759"/>
<dbReference type="GO" id="GO:0003743">
    <property type="term" value="F:translation initiation factor activity"/>
    <property type="evidence" value="ECO:0007669"/>
    <property type="project" value="UniProtKB-UniRule"/>
</dbReference>
<feature type="repeat" description="WD" evidence="8">
    <location>
        <begin position="184"/>
        <end position="225"/>
    </location>
</feature>
<dbReference type="HAMAP" id="MF_03008">
    <property type="entry name" value="eIF3i"/>
    <property type="match status" value="1"/>
</dbReference>
<dbReference type="GO" id="GO:0071541">
    <property type="term" value="C:eukaryotic translation initiation factor 3 complex, eIF3m"/>
    <property type="evidence" value="ECO:0007669"/>
    <property type="project" value="TreeGrafter"/>
</dbReference>
<sequence>MRPLILKGHERPLTMLKYNSEGDLLFSTAKDSTPTVWWTSNGERIGTYRGHSGAVWAIDVNKDSTRVVTGSADNSAKLWKAETGECLLTWVHKSPVRCVCFSSDDRLVFVATSMLMGQSSEIYQYRVDTESSEEASVPIRTLSGHSATVTRVLCHPNGASLISTGEDGTVRKWDIETGRNTETVTVHQKPVNDLQLSKSGGQLITASSDFSAKILDFRSLKVLKTFLTDRPVNSAAISPILPHVLLGGGQEASQVTTTGDRAGRFEARLFHLIYEEEIGIIRGHFGPINTVAFSPDGRQFASGAEEGFIRLHNFDEDYFQASYN</sequence>
<gene>
    <name evidence="9" type="ORF">GpartN1_g4034.t1</name>
</gene>
<evidence type="ECO:0000313" key="9">
    <source>
        <dbReference type="EMBL" id="GJQ12243.1"/>
    </source>
</evidence>
<feature type="repeat" description="WD" evidence="8">
    <location>
        <begin position="142"/>
        <end position="183"/>
    </location>
</feature>
<evidence type="ECO:0000256" key="8">
    <source>
        <dbReference type="PROSITE-ProRule" id="PRU00221"/>
    </source>
</evidence>